<evidence type="ECO:0000256" key="1">
    <source>
        <dbReference type="ARBA" id="ARBA00004651"/>
    </source>
</evidence>
<feature type="coiled-coil region" evidence="12">
    <location>
        <begin position="482"/>
        <end position="509"/>
    </location>
</feature>
<dbReference type="EMBL" id="VDHJ01000002">
    <property type="protein sequence ID" value="TNL99831.1"/>
    <property type="molecule type" value="Genomic_DNA"/>
</dbReference>
<evidence type="ECO:0000256" key="13">
    <source>
        <dbReference type="SAM" id="Phobius"/>
    </source>
</evidence>
<dbReference type="InterPro" id="IPR003352">
    <property type="entry name" value="PTS_EIIC"/>
</dbReference>
<accession>A0A5C4U820</accession>
<feature type="transmembrane region" description="Helical" evidence="13">
    <location>
        <begin position="359"/>
        <end position="377"/>
    </location>
</feature>
<dbReference type="PROSITE" id="PS00371">
    <property type="entry name" value="PTS_EIIA_TYPE_1_HIS"/>
    <property type="match status" value="1"/>
</dbReference>
<evidence type="ECO:0000256" key="10">
    <source>
        <dbReference type="ARBA" id="ARBA00023136"/>
    </source>
</evidence>
<gene>
    <name evidence="17" type="ORF">FHE74_02005</name>
</gene>
<protein>
    <submittedName>
        <fullName evidence="17">PTS beta-glucoside transporter subunit EIIBCA</fullName>
    </submittedName>
</protein>
<feature type="domain" description="PTS EIIC type-1" evidence="16">
    <location>
        <begin position="117"/>
        <end position="490"/>
    </location>
</feature>
<keyword evidence="9 13" id="KW-1133">Transmembrane helix</keyword>
<dbReference type="OrthoDB" id="9797715at2"/>
<evidence type="ECO:0000256" key="6">
    <source>
        <dbReference type="ARBA" id="ARBA00022683"/>
    </source>
</evidence>
<dbReference type="PROSITE" id="PS01035">
    <property type="entry name" value="PTS_EIIB_TYPE_1_CYS"/>
    <property type="match status" value="1"/>
</dbReference>
<keyword evidence="4" id="KW-0762">Sugar transport</keyword>
<keyword evidence="12" id="KW-0175">Coiled coil</keyword>
<evidence type="ECO:0000256" key="3">
    <source>
        <dbReference type="ARBA" id="ARBA00022475"/>
    </source>
</evidence>
<feature type="domain" description="PTS EIIA type-1" evidence="14">
    <location>
        <begin position="551"/>
        <end position="655"/>
    </location>
</feature>
<dbReference type="InterPro" id="IPR013013">
    <property type="entry name" value="PTS_EIIC_1"/>
</dbReference>
<dbReference type="Gene3D" id="2.70.70.10">
    <property type="entry name" value="Glucose Permease (Domain IIA)"/>
    <property type="match status" value="1"/>
</dbReference>
<proteinExistence type="predicted"/>
<name>A0A5C4U820_9CORY</name>
<dbReference type="InterPro" id="IPR036878">
    <property type="entry name" value="Glu_permease_IIB"/>
</dbReference>
<dbReference type="PANTHER" id="PTHR30175:SF1">
    <property type="entry name" value="PTS SYSTEM ARBUTIN-, CELLOBIOSE-, AND SALICIN-SPECIFIC EIIBC COMPONENT-RELATED"/>
    <property type="match status" value="1"/>
</dbReference>
<feature type="transmembrane region" description="Helical" evidence="13">
    <location>
        <begin position="418"/>
        <end position="441"/>
    </location>
</feature>
<dbReference type="SUPFAM" id="SSF51261">
    <property type="entry name" value="Duplicated hybrid motif"/>
    <property type="match status" value="1"/>
</dbReference>
<evidence type="ECO:0000256" key="11">
    <source>
        <dbReference type="PROSITE-ProRule" id="PRU00421"/>
    </source>
</evidence>
<keyword evidence="18" id="KW-1185">Reference proteome</keyword>
<evidence type="ECO:0000256" key="8">
    <source>
        <dbReference type="ARBA" id="ARBA00022777"/>
    </source>
</evidence>
<dbReference type="InterPro" id="IPR001996">
    <property type="entry name" value="PTS_IIB_1"/>
</dbReference>
<dbReference type="Pfam" id="PF00367">
    <property type="entry name" value="PTS_EIIB"/>
    <property type="match status" value="1"/>
</dbReference>
<dbReference type="Proteomes" id="UP000312032">
    <property type="component" value="Unassembled WGS sequence"/>
</dbReference>
<keyword evidence="8" id="KW-0418">Kinase</keyword>
<dbReference type="GO" id="GO:0016301">
    <property type="term" value="F:kinase activity"/>
    <property type="evidence" value="ECO:0007669"/>
    <property type="project" value="UniProtKB-KW"/>
</dbReference>
<dbReference type="AlphaFoldDB" id="A0A5C4U820"/>
<keyword evidence="6" id="KW-0598">Phosphotransferase system</keyword>
<dbReference type="Pfam" id="PF02378">
    <property type="entry name" value="PTS_EIIC"/>
    <property type="match status" value="1"/>
</dbReference>
<keyword evidence="10 13" id="KW-0472">Membrane</keyword>
<dbReference type="PANTHER" id="PTHR30175">
    <property type="entry name" value="PHOSPHOTRANSFERASE SYSTEM TRANSPORT PROTEIN"/>
    <property type="match status" value="1"/>
</dbReference>
<dbReference type="FunFam" id="2.70.70.10:FF:000001">
    <property type="entry name" value="PTS system glucose-specific IIA component"/>
    <property type="match status" value="1"/>
</dbReference>
<organism evidence="17 18">
    <name type="scientific">Corynebacterium tapiri</name>
    <dbReference type="NCBI Taxonomy" id="1448266"/>
    <lineage>
        <taxon>Bacteria</taxon>
        <taxon>Bacillati</taxon>
        <taxon>Actinomycetota</taxon>
        <taxon>Actinomycetes</taxon>
        <taxon>Mycobacteriales</taxon>
        <taxon>Corynebacteriaceae</taxon>
        <taxon>Corynebacterium</taxon>
    </lineage>
</organism>
<feature type="transmembrane region" description="Helical" evidence="13">
    <location>
        <begin position="167"/>
        <end position="185"/>
    </location>
</feature>
<evidence type="ECO:0000256" key="7">
    <source>
        <dbReference type="ARBA" id="ARBA00022692"/>
    </source>
</evidence>
<evidence type="ECO:0000259" key="14">
    <source>
        <dbReference type="PROSITE" id="PS51093"/>
    </source>
</evidence>
<feature type="transmembrane region" description="Helical" evidence="13">
    <location>
        <begin position="453"/>
        <end position="474"/>
    </location>
</feature>
<comment type="caution">
    <text evidence="17">The sequence shown here is derived from an EMBL/GenBank/DDBJ whole genome shotgun (WGS) entry which is preliminary data.</text>
</comment>
<dbReference type="InterPro" id="IPR001127">
    <property type="entry name" value="PTS_EIIA_1_perm"/>
</dbReference>
<evidence type="ECO:0000259" key="15">
    <source>
        <dbReference type="PROSITE" id="PS51098"/>
    </source>
</evidence>
<evidence type="ECO:0000313" key="17">
    <source>
        <dbReference type="EMBL" id="TNL99831.1"/>
    </source>
</evidence>
<dbReference type="RefSeq" id="WP_139464747.1">
    <property type="nucleotide sequence ID" value="NZ_VDHJ01000002.1"/>
</dbReference>
<reference evidence="17 18" key="1">
    <citation type="submission" date="2019-06" db="EMBL/GenBank/DDBJ databases">
        <authorList>
            <person name="Li J."/>
        </authorList>
    </citation>
    <scope>NUCLEOTIDE SEQUENCE [LARGE SCALE GENOMIC DNA]</scope>
    <source>
        <strain evidence="17 18">LMG 28165</strain>
    </source>
</reference>
<dbReference type="CDD" id="cd00212">
    <property type="entry name" value="PTS_IIB_glc"/>
    <property type="match status" value="1"/>
</dbReference>
<dbReference type="Pfam" id="PF00358">
    <property type="entry name" value="PTS_EIIA_1"/>
    <property type="match status" value="1"/>
</dbReference>
<dbReference type="SUPFAM" id="SSF55604">
    <property type="entry name" value="Glucose permease domain IIB"/>
    <property type="match status" value="1"/>
</dbReference>
<evidence type="ECO:0000256" key="12">
    <source>
        <dbReference type="SAM" id="Coils"/>
    </source>
</evidence>
<dbReference type="GO" id="GO:0009401">
    <property type="term" value="P:phosphoenolpyruvate-dependent sugar phosphotransferase system"/>
    <property type="evidence" value="ECO:0007669"/>
    <property type="project" value="UniProtKB-KW"/>
</dbReference>
<dbReference type="InterPro" id="IPR050558">
    <property type="entry name" value="PTS_Sugar-Specific_Components"/>
</dbReference>
<sequence>MATGTTSTAQHILDNLGGPDNITSLTHCATRLRFQVADPTQVDKSALETDPKVLGVMTQGTHGMQVIMGGGVAEYYNAINRLDGMGEERSSSTKAASSSKEYGGVRGRFGWVDYCFEFLSDTFRPVLWALLGASLIITSLVLLDTFGVQDFRAPLEEQPATFQFLHAMWRSVFYFLPIFVGATAARKLGANEWVGAAIPAALFTPEFMGMKETAEVHPTAVEGVNTYVQHVFGLPMVIQDYGGQVFPPIFAAILLFFLEKLLKKIIPSAVQMVFVPFISLLIMIPLTAFVVGPFGIGIGNGITHILSAINGFSPFVLAIVIPLLYPFLVPLGLHWPLNAIMIININTLGYDFIQGPMGAWNFACFGVVTGVLIRSAMERNRPMANVATGGMLAGLLGGISEPSLYGILLRFRMSYARLLPGCVVGGIIMGLFDVKAYAFVFTSLLTIPAMDPWGGYTLGIAAAFFTSMILVLVFDYRTKAERDEVRAKLAAEREAANQAEDDRVEAAAAATAGGAAAAGTAPVARALESGAVTEVPAPLEGRAVELNEVPDEAFASGALGGGVAIDPTGDTVVAPADATVLAVQKTGHAVGLRLDNGIDLLIHVGVDTVKMNGEGFETHVEKKQKVKAGDPLITFDRSAIEAAGYSPLTMVLVSNTKKFASVTPRPADHVGTGVPVISVAAKQEANV</sequence>
<dbReference type="InterPro" id="IPR018113">
    <property type="entry name" value="PTrfase_EIIB_Cys"/>
</dbReference>
<feature type="transmembrane region" description="Helical" evidence="13">
    <location>
        <begin position="274"/>
        <end position="296"/>
    </location>
</feature>
<feature type="domain" description="PTS EIIB type-1" evidence="15">
    <location>
        <begin position="6"/>
        <end position="89"/>
    </location>
</feature>
<evidence type="ECO:0000256" key="9">
    <source>
        <dbReference type="ARBA" id="ARBA00022989"/>
    </source>
</evidence>
<dbReference type="InterPro" id="IPR011055">
    <property type="entry name" value="Dup_hybrid_motif"/>
</dbReference>
<dbReference type="PROSITE" id="PS51103">
    <property type="entry name" value="PTS_EIIC_TYPE_1"/>
    <property type="match status" value="1"/>
</dbReference>
<dbReference type="NCBIfam" id="TIGR00830">
    <property type="entry name" value="PTBA"/>
    <property type="match status" value="1"/>
</dbReference>
<evidence type="ECO:0000256" key="2">
    <source>
        <dbReference type="ARBA" id="ARBA00022448"/>
    </source>
</evidence>
<comment type="subcellular location">
    <subcellularLocation>
        <location evidence="1">Cell membrane</location>
        <topology evidence="1">Multi-pass membrane protein</topology>
    </subcellularLocation>
</comment>
<evidence type="ECO:0000313" key="18">
    <source>
        <dbReference type="Proteomes" id="UP000312032"/>
    </source>
</evidence>
<dbReference type="GO" id="GO:0008982">
    <property type="term" value="F:protein-N(PI)-phosphohistidine-sugar phosphotransferase activity"/>
    <property type="evidence" value="ECO:0007669"/>
    <property type="project" value="InterPro"/>
</dbReference>
<dbReference type="GO" id="GO:0005886">
    <property type="term" value="C:plasma membrane"/>
    <property type="evidence" value="ECO:0007669"/>
    <property type="project" value="UniProtKB-SubCell"/>
</dbReference>
<feature type="transmembrane region" description="Helical" evidence="13">
    <location>
        <begin position="126"/>
        <end position="146"/>
    </location>
</feature>
<dbReference type="PROSITE" id="PS51098">
    <property type="entry name" value="PTS_EIIB_TYPE_1"/>
    <property type="match status" value="1"/>
</dbReference>
<feature type="transmembrane region" description="Helical" evidence="13">
    <location>
        <begin position="302"/>
        <end position="328"/>
    </location>
</feature>
<keyword evidence="7 13" id="KW-0812">Transmembrane</keyword>
<keyword evidence="2" id="KW-0813">Transport</keyword>
<evidence type="ECO:0000256" key="5">
    <source>
        <dbReference type="ARBA" id="ARBA00022679"/>
    </source>
</evidence>
<dbReference type="PROSITE" id="PS51093">
    <property type="entry name" value="PTS_EIIA_TYPE_1"/>
    <property type="match status" value="1"/>
</dbReference>
<feature type="active site" description="Phosphocysteine intermediate; for EIIB activity" evidence="11">
    <location>
        <position position="28"/>
    </location>
</feature>
<evidence type="ECO:0000259" key="16">
    <source>
        <dbReference type="PROSITE" id="PS51103"/>
    </source>
</evidence>
<dbReference type="Gene3D" id="3.30.1360.60">
    <property type="entry name" value="Glucose permease domain IIB"/>
    <property type="match status" value="1"/>
</dbReference>
<keyword evidence="3" id="KW-1003">Cell membrane</keyword>
<evidence type="ECO:0000256" key="4">
    <source>
        <dbReference type="ARBA" id="ARBA00022597"/>
    </source>
</evidence>
<keyword evidence="5" id="KW-0808">Transferase</keyword>